<comment type="caution">
    <text evidence="1">The sequence shown here is derived from an EMBL/GenBank/DDBJ whole genome shotgun (WGS) entry which is preliminary data.</text>
</comment>
<dbReference type="EMBL" id="CM051396">
    <property type="protein sequence ID" value="KAJ4723871.1"/>
    <property type="molecule type" value="Genomic_DNA"/>
</dbReference>
<organism evidence="1 2">
    <name type="scientific">Melia azedarach</name>
    <name type="common">Chinaberry tree</name>
    <dbReference type="NCBI Taxonomy" id="155640"/>
    <lineage>
        <taxon>Eukaryota</taxon>
        <taxon>Viridiplantae</taxon>
        <taxon>Streptophyta</taxon>
        <taxon>Embryophyta</taxon>
        <taxon>Tracheophyta</taxon>
        <taxon>Spermatophyta</taxon>
        <taxon>Magnoliopsida</taxon>
        <taxon>eudicotyledons</taxon>
        <taxon>Gunneridae</taxon>
        <taxon>Pentapetalae</taxon>
        <taxon>rosids</taxon>
        <taxon>malvids</taxon>
        <taxon>Sapindales</taxon>
        <taxon>Meliaceae</taxon>
        <taxon>Melia</taxon>
    </lineage>
</organism>
<keyword evidence="1" id="KW-0808">Transferase</keyword>
<keyword evidence="2" id="KW-1185">Reference proteome</keyword>
<dbReference type="Proteomes" id="UP001164539">
    <property type="component" value="Chromosome 3"/>
</dbReference>
<gene>
    <name evidence="1" type="ORF">OWV82_007192</name>
</gene>
<proteinExistence type="predicted"/>
<sequence length="368" mass="40916">MGLLDNNLTAFSFISLILIPSLNFLLPVSSDSAKEANALLKWKTSFDQNQNHSLLRSWTLRPAVNFTKISACSWFGIYCNQAGRVVGINLTSTGLKATNDFDDEYCIGKGGQASVYKAELSSGDIIAVKKFYSPIPDGIANQQEFLNEIKALTEIRHRNIVKFLGFCSHPQNSFLVYGYLERGSLATTLSNDATTNEFGWKVRMNVIKDVADALSYLHHDCFPPIVHRDLSSNNVLLDVEYVAHVSDFGTAKLLNPDSSNLTKLAGTYGYVAPELAYTMKVTEQCDVYSFGVLTLEVIKGKHPRDFLSSISSSSIDITLNEMLDTRLPHPSLEMQQKLTSVIEVAFLCVDKRPECRPTMQKVSQLLCM</sequence>
<protein>
    <submittedName>
        <fullName evidence="1">Receptor protein kinase</fullName>
    </submittedName>
</protein>
<keyword evidence="1" id="KW-0675">Receptor</keyword>
<accession>A0ACC1YKA9</accession>
<reference evidence="1 2" key="1">
    <citation type="journal article" date="2023" name="Science">
        <title>Complex scaffold remodeling in plant triterpene biosynthesis.</title>
        <authorList>
            <person name="De La Pena R."/>
            <person name="Hodgson H."/>
            <person name="Liu J.C."/>
            <person name="Stephenson M.J."/>
            <person name="Martin A.C."/>
            <person name="Owen C."/>
            <person name="Harkess A."/>
            <person name="Leebens-Mack J."/>
            <person name="Jimenez L.E."/>
            <person name="Osbourn A."/>
            <person name="Sattely E.S."/>
        </authorList>
    </citation>
    <scope>NUCLEOTIDE SEQUENCE [LARGE SCALE GENOMIC DNA]</scope>
    <source>
        <strain evidence="2">cv. JPN11</strain>
        <tissue evidence="1">Leaf</tissue>
    </source>
</reference>
<name>A0ACC1YKA9_MELAZ</name>
<keyword evidence="1" id="KW-0418">Kinase</keyword>
<evidence type="ECO:0000313" key="1">
    <source>
        <dbReference type="EMBL" id="KAJ4723871.1"/>
    </source>
</evidence>
<evidence type="ECO:0000313" key="2">
    <source>
        <dbReference type="Proteomes" id="UP001164539"/>
    </source>
</evidence>